<dbReference type="InterPro" id="IPR052608">
    <property type="entry name" value="U-box_domain_protein"/>
</dbReference>
<evidence type="ECO:0000256" key="5">
    <source>
        <dbReference type="ARBA" id="ARBA00022737"/>
    </source>
</evidence>
<dbReference type="SUPFAM" id="SSF48371">
    <property type="entry name" value="ARM repeat"/>
    <property type="match status" value="2"/>
</dbReference>
<dbReference type="InterPro" id="IPR011989">
    <property type="entry name" value="ARM-like"/>
</dbReference>
<feature type="repeat" description="ARM" evidence="6">
    <location>
        <begin position="534"/>
        <end position="562"/>
    </location>
</feature>
<dbReference type="SUPFAM" id="SSF57850">
    <property type="entry name" value="RING/U-box"/>
    <property type="match status" value="1"/>
</dbReference>
<keyword evidence="9" id="KW-1185">Reference proteome</keyword>
<dbReference type="GO" id="GO:0061630">
    <property type="term" value="F:ubiquitin protein ligase activity"/>
    <property type="evidence" value="ECO:0007669"/>
    <property type="project" value="UniProtKB-EC"/>
</dbReference>
<dbReference type="Gene3D" id="3.30.40.10">
    <property type="entry name" value="Zinc/RING finger domain, C3HC4 (zinc finger)"/>
    <property type="match status" value="1"/>
</dbReference>
<dbReference type="Pfam" id="PF04564">
    <property type="entry name" value="U-box"/>
    <property type="match status" value="1"/>
</dbReference>
<organism evidence="8 9">
    <name type="scientific">Dillenia turbinata</name>
    <dbReference type="NCBI Taxonomy" id="194707"/>
    <lineage>
        <taxon>Eukaryota</taxon>
        <taxon>Viridiplantae</taxon>
        <taxon>Streptophyta</taxon>
        <taxon>Embryophyta</taxon>
        <taxon>Tracheophyta</taxon>
        <taxon>Spermatophyta</taxon>
        <taxon>Magnoliopsida</taxon>
        <taxon>eudicotyledons</taxon>
        <taxon>Gunneridae</taxon>
        <taxon>Pentapetalae</taxon>
        <taxon>Dilleniales</taxon>
        <taxon>Dilleniaceae</taxon>
        <taxon>Dillenia</taxon>
    </lineage>
</organism>
<dbReference type="EMBL" id="JBAMMX010000015">
    <property type="protein sequence ID" value="KAK6926057.1"/>
    <property type="molecule type" value="Genomic_DNA"/>
</dbReference>
<evidence type="ECO:0000256" key="6">
    <source>
        <dbReference type="PROSITE-ProRule" id="PRU00259"/>
    </source>
</evidence>
<dbReference type="GO" id="GO:0016567">
    <property type="term" value="P:protein ubiquitination"/>
    <property type="evidence" value="ECO:0007669"/>
    <property type="project" value="InterPro"/>
</dbReference>
<sequence length="999" mass="110249">MGESVAGSELISHTLISISQTVSAAKSVVIQKENFAKFSTFLEKIALILKGFSEVNIKNSGKLRNAIEILSREIGESKQLAIECSKRNRIYLLISCRKILLRLESSTRRIGRSLNLIPLATLDSSPGTNHDISKLCKDMLSTAYHITKAEEEALEKIELGLQESQVDQSYANNLLFLISEAIGVSIKTTLKSEFQEFRSEAENSKPINDPTESRRMDQILALLGKANATPSSSERKLNYLKKRNSLGSQPLEPLQSFFCPITKEVMEDPMETNSGRTFERSAIEKWLAVGHSQCPLTMTPLDISSLRPNKSLKQSIEEWRERNIMILIASLKPKLLSDKVEEVIDSLNKLQDLCMESEIHREWVALEDYIPLLIGLLGAKDQETRKHALIILWILAKHSDDNKEKITDMENAIESIAHSLARRPEESKLALQLLLVLSSNEPVRYAIGRVQGCILLLVTLANSHDTQVANDAQELLEVVSFLDQNVAQMARANYFEPLLHLLRSGPKNSKMIMAATLSEIELTNNNKLSLYKDGVLEPLLELLSDTDIEMKKVAVRALQNLSTLPEIGLQMTKAGAISPLLDLLYHHSLSVPSLQEQVAVIVMHLAMATTGEEADQVQAPLIESEEEIFKLFSLINLAGPEIRISILQSFLAMSQSSYGLDIRTKLRQLSTVQVLIQLCELNKGAVRTNAVMLFCCLTEDGEHDTFLEHVDEKCIKTILGIIKTSDDPEEIVAALGIISNLPKDTQLSQWLLDAGALEIIICSFKNGTISTSQNGLLLANAVGALRHFTAPMHQEWQKKAAEAGVISVLVRFLVSGTALTKQYAAMSLKQFSESSSSLSQPIEKKGLFACCFTSPETCCPVHLGICSVESSFCLLEANALGPLVKNLDGPDSGACEASLDALLTLIDAEKLQSGSKVLDGANAIAPMIKLLSSPCISIQEKALMALERLFRLLEIKHKYAIPVQMPLVEITQRGDAGMKSLAAKVLAHLNMLHQQSSYF</sequence>
<proteinExistence type="predicted"/>
<dbReference type="InterPro" id="IPR000225">
    <property type="entry name" value="Armadillo"/>
</dbReference>
<dbReference type="PROSITE" id="PS51698">
    <property type="entry name" value="U_BOX"/>
    <property type="match status" value="1"/>
</dbReference>
<dbReference type="AlphaFoldDB" id="A0AAN8Z5V1"/>
<evidence type="ECO:0000313" key="8">
    <source>
        <dbReference type="EMBL" id="KAK6926057.1"/>
    </source>
</evidence>
<feature type="domain" description="U-box" evidence="7">
    <location>
        <begin position="252"/>
        <end position="326"/>
    </location>
</feature>
<dbReference type="EC" id="2.3.2.27" evidence="3"/>
<dbReference type="InterPro" id="IPR016024">
    <property type="entry name" value="ARM-type_fold"/>
</dbReference>
<evidence type="ECO:0000256" key="4">
    <source>
        <dbReference type="ARBA" id="ARBA00022679"/>
    </source>
</evidence>
<dbReference type="PROSITE" id="PS50176">
    <property type="entry name" value="ARM_REPEAT"/>
    <property type="match status" value="1"/>
</dbReference>
<comment type="pathway">
    <text evidence="2">Protein modification; protein ubiquitination.</text>
</comment>
<evidence type="ECO:0000313" key="9">
    <source>
        <dbReference type="Proteomes" id="UP001370490"/>
    </source>
</evidence>
<evidence type="ECO:0000256" key="1">
    <source>
        <dbReference type="ARBA" id="ARBA00000900"/>
    </source>
</evidence>
<dbReference type="InterPro" id="IPR045210">
    <property type="entry name" value="RING-Ubox_PUB"/>
</dbReference>
<protein>
    <recommendedName>
        <fullName evidence="3">RING-type E3 ubiquitin transferase</fullName>
        <ecNumber evidence="3">2.3.2.27</ecNumber>
    </recommendedName>
</protein>
<keyword evidence="5" id="KW-0677">Repeat</keyword>
<evidence type="ECO:0000259" key="7">
    <source>
        <dbReference type="PROSITE" id="PS51698"/>
    </source>
</evidence>
<comment type="catalytic activity">
    <reaction evidence="1">
        <text>S-ubiquitinyl-[E2 ubiquitin-conjugating enzyme]-L-cysteine + [acceptor protein]-L-lysine = [E2 ubiquitin-conjugating enzyme]-L-cysteine + N(6)-ubiquitinyl-[acceptor protein]-L-lysine.</text>
        <dbReference type="EC" id="2.3.2.27"/>
    </reaction>
</comment>
<keyword evidence="4" id="KW-0808">Transferase</keyword>
<dbReference type="CDD" id="cd16664">
    <property type="entry name" value="RING-Ubox_PUB"/>
    <property type="match status" value="1"/>
</dbReference>
<dbReference type="PANTHER" id="PTHR45958">
    <property type="entry name" value="RING-TYPE E3 UBIQUITIN TRANSFERASE"/>
    <property type="match status" value="1"/>
</dbReference>
<dbReference type="SMART" id="SM00504">
    <property type="entry name" value="Ubox"/>
    <property type="match status" value="1"/>
</dbReference>
<gene>
    <name evidence="8" type="ORF">RJ641_007776</name>
</gene>
<comment type="caution">
    <text evidence="8">The sequence shown here is derived from an EMBL/GenBank/DDBJ whole genome shotgun (WGS) entry which is preliminary data.</text>
</comment>
<name>A0AAN8Z5V1_9MAGN</name>
<dbReference type="Gene3D" id="1.25.10.10">
    <property type="entry name" value="Leucine-rich Repeat Variant"/>
    <property type="match status" value="3"/>
</dbReference>
<dbReference type="InterPro" id="IPR003613">
    <property type="entry name" value="Ubox_domain"/>
</dbReference>
<evidence type="ECO:0000256" key="3">
    <source>
        <dbReference type="ARBA" id="ARBA00012483"/>
    </source>
</evidence>
<dbReference type="Pfam" id="PF00514">
    <property type="entry name" value="Arm"/>
    <property type="match status" value="1"/>
</dbReference>
<accession>A0AAN8Z5V1</accession>
<dbReference type="PANTHER" id="PTHR45958:SF8">
    <property type="entry name" value="U-BOX DOMAIN-CONTAINING PROTEIN 44-LIKE"/>
    <property type="match status" value="1"/>
</dbReference>
<dbReference type="InterPro" id="IPR013083">
    <property type="entry name" value="Znf_RING/FYVE/PHD"/>
</dbReference>
<evidence type="ECO:0000256" key="2">
    <source>
        <dbReference type="ARBA" id="ARBA00004906"/>
    </source>
</evidence>
<dbReference type="SMART" id="SM00185">
    <property type="entry name" value="ARM"/>
    <property type="match status" value="6"/>
</dbReference>
<reference evidence="8 9" key="1">
    <citation type="submission" date="2023-12" db="EMBL/GenBank/DDBJ databases">
        <title>A high-quality genome assembly for Dillenia turbinata (Dilleniales).</title>
        <authorList>
            <person name="Chanderbali A."/>
        </authorList>
    </citation>
    <scope>NUCLEOTIDE SEQUENCE [LARGE SCALE GENOMIC DNA]</scope>
    <source>
        <strain evidence="8">LSX21</strain>
        <tissue evidence="8">Leaf</tissue>
    </source>
</reference>
<dbReference type="Proteomes" id="UP001370490">
    <property type="component" value="Unassembled WGS sequence"/>
</dbReference>